<dbReference type="EMBL" id="CP136893">
    <property type="protein sequence ID" value="WOL06364.1"/>
    <property type="molecule type" value="Genomic_DNA"/>
</dbReference>
<dbReference type="PANTHER" id="PTHR21600">
    <property type="entry name" value="MITOCHONDRIAL RNA PSEUDOURIDINE SYNTHASE"/>
    <property type="match status" value="1"/>
</dbReference>
<dbReference type="CDD" id="cd02869">
    <property type="entry name" value="PseudoU_synth_RluA_like"/>
    <property type="match status" value="1"/>
</dbReference>
<evidence type="ECO:0000313" key="4">
    <source>
        <dbReference type="Proteomes" id="UP001327560"/>
    </source>
</evidence>
<evidence type="ECO:0000256" key="1">
    <source>
        <dbReference type="ARBA" id="ARBA00000073"/>
    </source>
</evidence>
<dbReference type="InterPro" id="IPR050188">
    <property type="entry name" value="RluA_PseudoU_synthase"/>
</dbReference>
<dbReference type="SUPFAM" id="SSF55120">
    <property type="entry name" value="Pseudouridine synthase"/>
    <property type="match status" value="1"/>
</dbReference>
<protein>
    <recommendedName>
        <fullName evidence="2">Pseudouridine synthase RsuA/RluA-like domain-containing protein</fullName>
    </recommendedName>
</protein>
<dbReference type="GO" id="GO:0000455">
    <property type="term" value="P:enzyme-directed rRNA pseudouridine synthesis"/>
    <property type="evidence" value="ECO:0007669"/>
    <property type="project" value="TreeGrafter"/>
</dbReference>
<organism evidence="3 4">
    <name type="scientific">Canna indica</name>
    <name type="common">Indian-shot</name>
    <dbReference type="NCBI Taxonomy" id="4628"/>
    <lineage>
        <taxon>Eukaryota</taxon>
        <taxon>Viridiplantae</taxon>
        <taxon>Streptophyta</taxon>
        <taxon>Embryophyta</taxon>
        <taxon>Tracheophyta</taxon>
        <taxon>Spermatophyta</taxon>
        <taxon>Magnoliopsida</taxon>
        <taxon>Liliopsida</taxon>
        <taxon>Zingiberales</taxon>
        <taxon>Cannaceae</taxon>
        <taxon>Canna</taxon>
    </lineage>
</organism>
<dbReference type="PROSITE" id="PS01129">
    <property type="entry name" value="PSI_RLU"/>
    <property type="match status" value="1"/>
</dbReference>
<dbReference type="AlphaFoldDB" id="A0AAQ3KDX3"/>
<proteinExistence type="predicted"/>
<dbReference type="InterPro" id="IPR006224">
    <property type="entry name" value="PsdUridine_synth_RluA-like_CS"/>
</dbReference>
<feature type="domain" description="Pseudouridine synthase RsuA/RluA-like" evidence="2">
    <location>
        <begin position="95"/>
        <end position="283"/>
    </location>
</feature>
<dbReference type="InterPro" id="IPR020103">
    <property type="entry name" value="PsdUridine_synth_cat_dom_sf"/>
</dbReference>
<comment type="catalytic activity">
    <reaction evidence="1">
        <text>a uridine in RNA = a pseudouridine in RNA</text>
        <dbReference type="Rhea" id="RHEA:48348"/>
        <dbReference type="Rhea" id="RHEA-COMP:12068"/>
        <dbReference type="Rhea" id="RHEA-COMP:12069"/>
        <dbReference type="ChEBI" id="CHEBI:65314"/>
        <dbReference type="ChEBI" id="CHEBI:65315"/>
    </reaction>
</comment>
<name>A0AAQ3KDX3_9LILI</name>
<evidence type="ECO:0000313" key="3">
    <source>
        <dbReference type="EMBL" id="WOL06364.1"/>
    </source>
</evidence>
<dbReference type="Gene3D" id="3.30.2350.10">
    <property type="entry name" value="Pseudouridine synthase"/>
    <property type="match status" value="1"/>
</dbReference>
<dbReference type="GO" id="GO:0009982">
    <property type="term" value="F:pseudouridine synthase activity"/>
    <property type="evidence" value="ECO:0007669"/>
    <property type="project" value="InterPro"/>
</dbReference>
<dbReference type="PANTHER" id="PTHR21600:SF47">
    <property type="entry name" value="RNA PSEUDOURIDINE SYNTHASE 1"/>
    <property type="match status" value="1"/>
</dbReference>
<sequence length="355" mass="39474">MTKVALLASHLPRRLLTIPSETLLRQHRMMEVDTERRSVEGSDEVLSGSYYPTPLSPPYPLLSKKVELHRAMSASARSGRYVLSAADIVFEDHYLMVANKPAGVYCEAILSSLSSSSMSSTINVKPELHLANRLDRDTSGLMIITKSHKAAGRLVNAFTEHKVKKTYLALCVGYAPNWNKIRISSGHGRSKFGAWRVYSADDTGRVLPGGSSVKHMVTSFEVLFIDGKGKFREPADHELNEVDAVVVKEKTEREMNFSESSNEILIRAYPQSGRTHQIRLHSQYLGLPIKGDVKYGGVHEWKGIICDTHALHAESLSFNHPITGVPVRIQAPLPLWASEICGHKMEGLYLFAIID</sequence>
<evidence type="ECO:0000259" key="2">
    <source>
        <dbReference type="Pfam" id="PF00849"/>
    </source>
</evidence>
<dbReference type="Pfam" id="PF00849">
    <property type="entry name" value="PseudoU_synth_2"/>
    <property type="match status" value="1"/>
</dbReference>
<keyword evidence="4" id="KW-1185">Reference proteome</keyword>
<dbReference type="Proteomes" id="UP001327560">
    <property type="component" value="Chromosome 4"/>
</dbReference>
<accession>A0AAQ3KDX3</accession>
<gene>
    <name evidence="3" type="ORF">Cni_G15096</name>
</gene>
<dbReference type="GO" id="GO:0003723">
    <property type="term" value="F:RNA binding"/>
    <property type="evidence" value="ECO:0007669"/>
    <property type="project" value="InterPro"/>
</dbReference>
<reference evidence="3 4" key="1">
    <citation type="submission" date="2023-10" db="EMBL/GenBank/DDBJ databases">
        <title>Chromosome-scale genome assembly provides insights into flower coloration mechanisms of Canna indica.</title>
        <authorList>
            <person name="Li C."/>
        </authorList>
    </citation>
    <scope>NUCLEOTIDE SEQUENCE [LARGE SCALE GENOMIC DNA]</scope>
    <source>
        <tissue evidence="3">Flower</tissue>
    </source>
</reference>
<dbReference type="InterPro" id="IPR006145">
    <property type="entry name" value="PsdUridine_synth_RsuA/RluA"/>
</dbReference>